<proteinExistence type="inferred from homology"/>
<dbReference type="GO" id="GO:0005737">
    <property type="term" value="C:cytoplasm"/>
    <property type="evidence" value="ECO:0007669"/>
    <property type="project" value="UniProtKB-SubCell"/>
</dbReference>
<evidence type="ECO:0000259" key="8">
    <source>
        <dbReference type="Pfam" id="PF00326"/>
    </source>
</evidence>
<feature type="domain" description="Acylamino-acid-releasing enzyme N-terminal" evidence="9">
    <location>
        <begin position="27"/>
        <end position="442"/>
    </location>
</feature>
<comment type="caution">
    <text evidence="10">The sequence shown here is derived from an EMBL/GenBank/DDBJ whole genome shotgun (WGS) entry which is preliminary data.</text>
</comment>
<evidence type="ECO:0000259" key="9">
    <source>
        <dbReference type="Pfam" id="PF19283"/>
    </source>
</evidence>
<evidence type="ECO:0000256" key="2">
    <source>
        <dbReference type="ARBA" id="ARBA00004496"/>
    </source>
</evidence>
<comment type="subunit">
    <text evidence="4">Homotetramer.</text>
</comment>
<dbReference type="OrthoDB" id="416344at2759"/>
<dbReference type="AlphaFoldDB" id="A0A821Y8F6"/>
<dbReference type="PANTHER" id="PTHR42776">
    <property type="entry name" value="SERINE PEPTIDASE S9 FAMILY MEMBER"/>
    <property type="match status" value="1"/>
</dbReference>
<dbReference type="EC" id="3.4.19.1" evidence="5"/>
<name>A0A821Y8F6_9NEOP</name>
<evidence type="ECO:0000256" key="4">
    <source>
        <dbReference type="ARBA" id="ARBA00011881"/>
    </source>
</evidence>
<dbReference type="Pfam" id="PF00326">
    <property type="entry name" value="Peptidase_S9"/>
    <property type="match status" value="1"/>
</dbReference>
<dbReference type="SUPFAM" id="SSF53474">
    <property type="entry name" value="alpha/beta-Hydrolases"/>
    <property type="match status" value="1"/>
</dbReference>
<dbReference type="GO" id="GO:0008242">
    <property type="term" value="F:omega peptidase activity"/>
    <property type="evidence" value="ECO:0007669"/>
    <property type="project" value="UniProtKB-EC"/>
</dbReference>
<dbReference type="Proteomes" id="UP000663880">
    <property type="component" value="Unassembled WGS sequence"/>
</dbReference>
<accession>A0A821Y8F6</accession>
<reference evidence="10" key="1">
    <citation type="submission" date="2021-02" db="EMBL/GenBank/DDBJ databases">
        <authorList>
            <person name="Steward A R."/>
        </authorList>
    </citation>
    <scope>NUCLEOTIDE SEQUENCE</scope>
</reference>
<dbReference type="InterPro" id="IPR045550">
    <property type="entry name" value="AARE_N"/>
</dbReference>
<dbReference type="InterPro" id="IPR029058">
    <property type="entry name" value="AB_hydrolase_fold"/>
</dbReference>
<keyword evidence="7" id="KW-0378">Hydrolase</keyword>
<gene>
    <name evidence="10" type="ORF">PMACD_LOCUS16008</name>
</gene>
<dbReference type="PANTHER" id="PTHR42776:SF4">
    <property type="entry name" value="ACYLAMINO-ACID-RELEASING ENZYME"/>
    <property type="match status" value="1"/>
</dbReference>
<protein>
    <recommendedName>
        <fullName evidence="5">acylaminoacyl-peptidase</fullName>
        <ecNumber evidence="5">3.4.19.1</ecNumber>
    </recommendedName>
</protein>
<comment type="catalytic activity">
    <reaction evidence="1">
        <text>Cleavage of an N-acetyl or N-formyl amino acid from the N-terminus of a polypeptide.</text>
        <dbReference type="EC" id="3.4.19.1"/>
    </reaction>
</comment>
<feature type="domain" description="Peptidase S9 prolyl oligopeptidase catalytic" evidence="8">
    <location>
        <begin position="498"/>
        <end position="710"/>
    </location>
</feature>
<dbReference type="GO" id="GO:0006508">
    <property type="term" value="P:proteolysis"/>
    <property type="evidence" value="ECO:0007669"/>
    <property type="project" value="InterPro"/>
</dbReference>
<dbReference type="Pfam" id="PF19283">
    <property type="entry name" value="APEH_N"/>
    <property type="match status" value="1"/>
</dbReference>
<evidence type="ECO:0000256" key="6">
    <source>
        <dbReference type="ARBA" id="ARBA00022490"/>
    </source>
</evidence>
<evidence type="ECO:0000313" key="11">
    <source>
        <dbReference type="Proteomes" id="UP000663880"/>
    </source>
</evidence>
<evidence type="ECO:0000256" key="3">
    <source>
        <dbReference type="ARBA" id="ARBA00010040"/>
    </source>
</evidence>
<dbReference type="InterPro" id="IPR001375">
    <property type="entry name" value="Peptidase_S9_cat"/>
</dbReference>
<dbReference type="SUPFAM" id="SSF82171">
    <property type="entry name" value="DPP6 N-terminal domain-like"/>
    <property type="match status" value="1"/>
</dbReference>
<dbReference type="EMBL" id="CAJOBZ010000076">
    <property type="protein sequence ID" value="CAF4954106.1"/>
    <property type="molecule type" value="Genomic_DNA"/>
</dbReference>
<comment type="similarity">
    <text evidence="3">Belongs to the peptidase S9C family.</text>
</comment>
<organism evidence="10 11">
    <name type="scientific">Pieris macdunnoughi</name>
    <dbReference type="NCBI Taxonomy" id="345717"/>
    <lineage>
        <taxon>Eukaryota</taxon>
        <taxon>Metazoa</taxon>
        <taxon>Ecdysozoa</taxon>
        <taxon>Arthropoda</taxon>
        <taxon>Hexapoda</taxon>
        <taxon>Insecta</taxon>
        <taxon>Pterygota</taxon>
        <taxon>Neoptera</taxon>
        <taxon>Endopterygota</taxon>
        <taxon>Lepidoptera</taxon>
        <taxon>Glossata</taxon>
        <taxon>Ditrysia</taxon>
        <taxon>Papilionoidea</taxon>
        <taxon>Pieridae</taxon>
        <taxon>Pierinae</taxon>
        <taxon>Pieris</taxon>
    </lineage>
</organism>
<evidence type="ECO:0000256" key="5">
    <source>
        <dbReference type="ARBA" id="ARBA00012917"/>
    </source>
</evidence>
<evidence type="ECO:0000313" key="10">
    <source>
        <dbReference type="EMBL" id="CAF4954106.1"/>
    </source>
</evidence>
<comment type="subcellular location">
    <subcellularLocation>
        <location evidence="2">Cytoplasm</location>
    </subcellularLocation>
</comment>
<keyword evidence="6" id="KW-0963">Cytoplasm</keyword>
<keyword evidence="11" id="KW-1185">Reference proteome</keyword>
<dbReference type="GO" id="GO:0004252">
    <property type="term" value="F:serine-type endopeptidase activity"/>
    <property type="evidence" value="ECO:0007669"/>
    <property type="project" value="TreeGrafter"/>
</dbReference>
<sequence>MTGQIERIVQVYKTLSKIPSILGARLNNSGTKVSSKWSVRNIDKGKNSQFAVNYILDEDLKVVAESDFGINISNELLSAVSPKETYKAIIREEKNCKDNKCFLEVWSKNCLAHSIDLTALDIHGNVYADTEFGSLDWSPDEKSLIYIAEQKPKKSEPYIKRKPADKEANGGGDKRITPGEEYIYKPDWGEQLVGKKRSVVVKCDLDTESLTLLDGIPEDMCPGQVKFTPDGRAVVGVVWQVFDPSRLGLIFCTNRLSHIFYLSLDGVYRRLSRPEGAVRSPRLSPEGDVVWLQRTLGGPHHACHQIVRLRKNDLDSVIAEQINESKEEILLDIVEDKMYIKNGTFYGMYGLSLPLKCWSRGRLIFSTPCLNEVNSYVLDLESKIITNISLVPAGSTSVLCVVDDKVLASYSNVKTPGQLYIAKIPERGSEMSIQWVRVSAPNPVPELSDAQVEYMNLEHPNCEDDVKSFNCILVSSSEKRPLVVWPHGGPHSAFVNAYSLETAFFHLLGFSSLQVNYRGSIGAGDASVNFLPKRIGAADVIDCKYATDQAVKQFAIDEKRLCLYGGSHGGFLVAHLSGQYPGVYKAVVARNPVIDCSSMAGVTDIPDWCYVEAGLNYHESGEVLDKEILAMRRCSPIVHAHKVKAPTALMLGSNDKRVPCYQGLDYAKRLKANGVNTRVYMYEDNHSLSSLNSEMDNLINGADWFLTHLKE</sequence>
<evidence type="ECO:0000256" key="7">
    <source>
        <dbReference type="ARBA" id="ARBA00022801"/>
    </source>
</evidence>
<evidence type="ECO:0000256" key="1">
    <source>
        <dbReference type="ARBA" id="ARBA00000721"/>
    </source>
</evidence>
<dbReference type="Gene3D" id="3.40.50.1820">
    <property type="entry name" value="alpha/beta hydrolase"/>
    <property type="match status" value="1"/>
</dbReference>